<feature type="transmembrane region" description="Helical" evidence="1">
    <location>
        <begin position="238"/>
        <end position="257"/>
    </location>
</feature>
<dbReference type="EMBL" id="HBUE01189413">
    <property type="protein sequence ID" value="CAG6524354.1"/>
    <property type="molecule type" value="Transcribed_RNA"/>
</dbReference>
<name>A0A8D8JLE7_CULPI</name>
<proteinExistence type="predicted"/>
<reference evidence="2" key="1">
    <citation type="submission" date="2021-05" db="EMBL/GenBank/DDBJ databases">
        <authorList>
            <person name="Alioto T."/>
            <person name="Alioto T."/>
            <person name="Gomez Garrido J."/>
        </authorList>
    </citation>
    <scope>NUCLEOTIDE SEQUENCE</scope>
</reference>
<keyword evidence="1" id="KW-1133">Transmembrane helix</keyword>
<keyword evidence="1" id="KW-0812">Transmembrane</keyword>
<organism evidence="2">
    <name type="scientific">Culex pipiens</name>
    <name type="common">House mosquito</name>
    <dbReference type="NCBI Taxonomy" id="7175"/>
    <lineage>
        <taxon>Eukaryota</taxon>
        <taxon>Metazoa</taxon>
        <taxon>Ecdysozoa</taxon>
        <taxon>Arthropoda</taxon>
        <taxon>Hexapoda</taxon>
        <taxon>Insecta</taxon>
        <taxon>Pterygota</taxon>
        <taxon>Neoptera</taxon>
        <taxon>Endopterygota</taxon>
        <taxon>Diptera</taxon>
        <taxon>Nematocera</taxon>
        <taxon>Culicoidea</taxon>
        <taxon>Culicidae</taxon>
        <taxon>Culicinae</taxon>
        <taxon>Culicini</taxon>
        <taxon>Culex</taxon>
        <taxon>Culex</taxon>
    </lineage>
</organism>
<feature type="transmembrane region" description="Helical" evidence="1">
    <location>
        <begin position="263"/>
        <end position="282"/>
    </location>
</feature>
<dbReference type="AlphaFoldDB" id="A0A8D8JLE7"/>
<sequence length="299" mass="34118">MRQLAQASRRRSAHVLTERSRRTVRTGLGLQTVRLGQPRPPRKLLGQLGRGPRAAQLHVQRVRRLLPVDLRRLEVSLQRAVRRPVRGLLLLLVPAQVLHGRGRNDRRFDRGRSARVLGWWSWWHLLLEILRAAAAASDELRGPVRNRRPHRHGRCRRFRVLGHPLASSTRSTVIIQERTVLRVVVVLLMNHVPTVDDTVIVEVLAAAPVRVDEDVFVAVGPWICGHRERRNRRRRGRIVVVTTVSGSYAATLGGQRWRDRVPFGRLRLVLLLGSLLGGFLHLDDGHKVARGRQERFTLA</sequence>
<protein>
    <submittedName>
        <fullName evidence="2">(northern house mosquito) hypothetical protein</fullName>
    </submittedName>
</protein>
<evidence type="ECO:0000313" key="2">
    <source>
        <dbReference type="EMBL" id="CAG6576035.1"/>
    </source>
</evidence>
<dbReference type="EMBL" id="HBUE01295222">
    <property type="protein sequence ID" value="CAG6576035.1"/>
    <property type="molecule type" value="Transcribed_RNA"/>
</dbReference>
<evidence type="ECO:0000256" key="1">
    <source>
        <dbReference type="SAM" id="Phobius"/>
    </source>
</evidence>
<accession>A0A8D8JLE7</accession>
<keyword evidence="1" id="KW-0472">Membrane</keyword>